<organism evidence="2">
    <name type="scientific">viral metagenome</name>
    <dbReference type="NCBI Taxonomy" id="1070528"/>
    <lineage>
        <taxon>unclassified sequences</taxon>
        <taxon>metagenomes</taxon>
        <taxon>organismal metagenomes</taxon>
    </lineage>
</organism>
<sequence length="247" mass="28392">MSIKYKTISRGTPLFKGEKPETDMITTFTNSSPTNNTIRMSSPKKENQPKCKEYEHDPNKPTFFALNQNVAETYGTVSEYITEQDFHLVVLDDLETMTTLYNDAPGNIQHILTKNYGYRVEKNEIGIRDSDSTADRTLASYLCNNGHDGYILEHGKTDANGTFHTEIAICNNQDKIRCKRTFSPPKKMKSPPKIVRKSKRILDDEDNDYTKGGKSRKKKHSSISFHRSRRVGRHRKTKALRQKLNTR</sequence>
<evidence type="ECO:0000256" key="1">
    <source>
        <dbReference type="SAM" id="MobiDB-lite"/>
    </source>
</evidence>
<feature type="region of interest" description="Disordered" evidence="1">
    <location>
        <begin position="35"/>
        <end position="58"/>
    </location>
</feature>
<feature type="compositionally biased region" description="Basic residues" evidence="1">
    <location>
        <begin position="213"/>
        <end position="247"/>
    </location>
</feature>
<evidence type="ECO:0000313" key="2">
    <source>
        <dbReference type="EMBL" id="QHT83968.1"/>
    </source>
</evidence>
<dbReference type="AlphaFoldDB" id="A0A6C0HT92"/>
<proteinExistence type="predicted"/>
<protein>
    <submittedName>
        <fullName evidence="2">Uncharacterized protein</fullName>
    </submittedName>
</protein>
<feature type="compositionally biased region" description="Basic residues" evidence="1">
    <location>
        <begin position="186"/>
        <end position="199"/>
    </location>
</feature>
<name>A0A6C0HT92_9ZZZZ</name>
<accession>A0A6C0HT92</accession>
<feature type="compositionally biased region" description="Basic and acidic residues" evidence="1">
    <location>
        <begin position="43"/>
        <end position="58"/>
    </location>
</feature>
<reference evidence="2" key="1">
    <citation type="journal article" date="2020" name="Nature">
        <title>Giant virus diversity and host interactions through global metagenomics.</title>
        <authorList>
            <person name="Schulz F."/>
            <person name="Roux S."/>
            <person name="Paez-Espino D."/>
            <person name="Jungbluth S."/>
            <person name="Walsh D.A."/>
            <person name="Denef V.J."/>
            <person name="McMahon K.D."/>
            <person name="Konstantinidis K.T."/>
            <person name="Eloe-Fadrosh E.A."/>
            <person name="Kyrpides N.C."/>
            <person name="Woyke T."/>
        </authorList>
    </citation>
    <scope>NUCLEOTIDE SEQUENCE</scope>
    <source>
        <strain evidence="2">GVMAG-M-3300023184-16</strain>
    </source>
</reference>
<dbReference type="EMBL" id="MN740015">
    <property type="protein sequence ID" value="QHT83968.1"/>
    <property type="molecule type" value="Genomic_DNA"/>
</dbReference>
<feature type="region of interest" description="Disordered" evidence="1">
    <location>
        <begin position="181"/>
        <end position="247"/>
    </location>
</feature>